<dbReference type="InterPro" id="IPR016181">
    <property type="entry name" value="Acyl_CoA_acyltransferase"/>
</dbReference>
<dbReference type="InterPro" id="IPR011095">
    <property type="entry name" value="Dala_Dala_lig_C"/>
</dbReference>
<feature type="domain" description="N-acetyltransferase" evidence="5">
    <location>
        <begin position="117"/>
        <end position="267"/>
    </location>
</feature>
<dbReference type="PROSITE" id="PS50975">
    <property type="entry name" value="ATP_GRASP"/>
    <property type="match status" value="1"/>
</dbReference>
<evidence type="ECO:0000259" key="5">
    <source>
        <dbReference type="PROSITE" id="PS51186"/>
    </source>
</evidence>
<reference evidence="6 7" key="1">
    <citation type="submission" date="2023-08" db="EMBL/GenBank/DDBJ databases">
        <title>Oxalobacteraceae gen .nov., isolated from river sludge outside the plant.</title>
        <authorList>
            <person name="Zhao S.Y."/>
        </authorList>
    </citation>
    <scope>NUCLEOTIDE SEQUENCE [LARGE SCALE GENOMIC DNA]</scope>
    <source>
        <strain evidence="6 7">R-40</strain>
    </source>
</reference>
<dbReference type="InterPro" id="IPR011761">
    <property type="entry name" value="ATP-grasp"/>
</dbReference>
<evidence type="ECO:0000259" key="4">
    <source>
        <dbReference type="PROSITE" id="PS50975"/>
    </source>
</evidence>
<dbReference type="NCBIfam" id="TIGR03103">
    <property type="entry name" value="trio_acet_GNAT"/>
    <property type="match status" value="1"/>
</dbReference>
<dbReference type="SUPFAM" id="SSF55729">
    <property type="entry name" value="Acyl-CoA N-acyltransferases (Nat)"/>
    <property type="match status" value="1"/>
</dbReference>
<accession>A0ABU1BJG4</accession>
<dbReference type="Gene3D" id="3.30.470.20">
    <property type="entry name" value="ATP-grasp fold, B domain"/>
    <property type="match status" value="2"/>
</dbReference>
<organism evidence="6 7">
    <name type="scientific">Keguizhuia sedimenti</name>
    <dbReference type="NCBI Taxonomy" id="3064264"/>
    <lineage>
        <taxon>Bacteria</taxon>
        <taxon>Pseudomonadati</taxon>
        <taxon>Pseudomonadota</taxon>
        <taxon>Betaproteobacteria</taxon>
        <taxon>Burkholderiales</taxon>
        <taxon>Oxalobacteraceae</taxon>
        <taxon>Keguizhuia</taxon>
    </lineage>
</organism>
<dbReference type="SUPFAM" id="SSF56059">
    <property type="entry name" value="Glutathione synthetase ATP-binding domain-like"/>
    <property type="match status" value="1"/>
</dbReference>
<keyword evidence="1" id="KW-0436">Ligase</keyword>
<evidence type="ECO:0000256" key="2">
    <source>
        <dbReference type="PROSITE-ProRule" id="PRU00409"/>
    </source>
</evidence>
<keyword evidence="2" id="KW-0547">Nucleotide-binding</keyword>
<dbReference type="InterPro" id="IPR000182">
    <property type="entry name" value="GNAT_dom"/>
</dbReference>
<gene>
    <name evidence="6" type="primary">ngg</name>
    <name evidence="6" type="ORF">Q8A64_01755</name>
</gene>
<evidence type="ECO:0000313" key="6">
    <source>
        <dbReference type="EMBL" id="MDQ9169127.1"/>
    </source>
</evidence>
<feature type="domain" description="ATP-grasp" evidence="4">
    <location>
        <begin position="337"/>
        <end position="580"/>
    </location>
</feature>
<dbReference type="PANTHER" id="PTHR21621">
    <property type="entry name" value="RIBOSOMAL PROTEIN S6 MODIFICATION PROTEIN"/>
    <property type="match status" value="1"/>
</dbReference>
<evidence type="ECO:0000313" key="7">
    <source>
        <dbReference type="Proteomes" id="UP001225596"/>
    </source>
</evidence>
<dbReference type="Gene3D" id="3.40.630.30">
    <property type="match status" value="1"/>
</dbReference>
<dbReference type="Pfam" id="PF07478">
    <property type="entry name" value="Dala_Dala_lig_C"/>
    <property type="match status" value="1"/>
</dbReference>
<dbReference type="PANTHER" id="PTHR21621:SF0">
    <property type="entry name" value="BETA-CITRYLGLUTAMATE SYNTHASE B-RELATED"/>
    <property type="match status" value="1"/>
</dbReference>
<keyword evidence="2" id="KW-0067">ATP-binding</keyword>
<dbReference type="Proteomes" id="UP001225596">
    <property type="component" value="Unassembled WGS sequence"/>
</dbReference>
<dbReference type="RefSeq" id="WP_338434952.1">
    <property type="nucleotide sequence ID" value="NZ_JAUYVH010000001.1"/>
</dbReference>
<keyword evidence="7" id="KW-1185">Reference proteome</keyword>
<dbReference type="Pfam" id="PF00583">
    <property type="entry name" value="Acetyltransf_1"/>
    <property type="match status" value="1"/>
</dbReference>
<dbReference type="InterPro" id="IPR017534">
    <property type="entry name" value="GNAT-acetyltransferase"/>
</dbReference>
<evidence type="ECO:0000256" key="1">
    <source>
        <dbReference type="ARBA" id="ARBA00022598"/>
    </source>
</evidence>
<name>A0ABU1BJG4_9BURK</name>
<dbReference type="PROSITE" id="PS51186">
    <property type="entry name" value="GNAT"/>
    <property type="match status" value="1"/>
</dbReference>
<feature type="region of interest" description="Disordered" evidence="3">
    <location>
        <begin position="1"/>
        <end position="31"/>
    </location>
</feature>
<protein>
    <submittedName>
        <fullName evidence="6">N-acetylglutaminylglutamine synthetase</fullName>
    </submittedName>
</protein>
<sequence>MNILRSDLAVANRQPAPPPNPEHFNGNAQAGHDAARKNVMIDCGWGRLLYGPTFESPKALAQELMQETPGKRDIALHVESPQLILAEAPSNLFLDPSLIFRRPVGAMYPTEPVAPGIIVRPLATRADIAAINRLYAMRNMVPLDPRTVWSQRHSDAIVYLVAEDENTGEIIGSAMGIDHRAAFGDEEGGSSLWCLVVDPQTGLSGAGKSLVAHLINLFTERECSYLELSVLHTNQHAIALYQKLGFEQAPGFVIKHKNAINEKLFMETDNNFSGLNPYARLIVDEARRRGISVDVLDEKAGIFKLRYAGHEILCRESLTELTGGVAMTWCQDKVLTSRRLSSVGIRVPRQQTAGDLQADIAFLHECGSVVVKPAMGEQGKGISVDVRSEEDLKAAIDRASKEGGHVILEEFCAGQDLRVVVIGYKVVAAAMRRPAEITGDGALTVMQLIERQSARRAAATGGESKIPVDSETERCLAEQGLTYESIPANGQAIPVRKTANLHTGGTIHDVTDGLSTTLRDVSEAAARALRIPVVGLDFLVSGPDAEEYVLIEANERPGLANHQPQPTAQRFIDLLFPLTA</sequence>
<proteinExistence type="predicted"/>
<comment type="caution">
    <text evidence="6">The sequence shown here is derived from an EMBL/GenBank/DDBJ whole genome shotgun (WGS) entry which is preliminary data.</text>
</comment>
<dbReference type="EMBL" id="JAUYVH010000001">
    <property type="protein sequence ID" value="MDQ9169127.1"/>
    <property type="molecule type" value="Genomic_DNA"/>
</dbReference>
<evidence type="ECO:0000256" key="3">
    <source>
        <dbReference type="SAM" id="MobiDB-lite"/>
    </source>
</evidence>